<gene>
    <name evidence="2" type="ORF">F994_00047</name>
</gene>
<evidence type="ECO:0000259" key="1">
    <source>
        <dbReference type="Pfam" id="PF01755"/>
    </source>
</evidence>
<dbReference type="PATRIC" id="fig|1217715.3.peg.45"/>
<dbReference type="EMBL" id="APOH01000003">
    <property type="protein sequence ID" value="ENU21341.1"/>
    <property type="molecule type" value="Genomic_DNA"/>
</dbReference>
<dbReference type="AlphaFoldDB" id="N8P413"/>
<accession>N8P413</accession>
<feature type="domain" description="Glycosyl transferase family 25" evidence="1">
    <location>
        <begin position="6"/>
        <end position="182"/>
    </location>
</feature>
<dbReference type="OrthoDB" id="9816113at2"/>
<dbReference type="CDD" id="cd06532">
    <property type="entry name" value="Glyco_transf_25"/>
    <property type="match status" value="1"/>
</dbReference>
<name>N8P413_9GAMM</name>
<sequence length="281" mass="33245">MKKILILCVSLKDSETRRETIKSQIRHLQKNILDIQIDFDFFDAVYGKNLPAEYLSFIDLRREFSGLCDHALGPSEIGCFLSHMILWQRHAQGDYAQYDRIIILEDDVIFNFNQIHEKLISLIETHPSFAFLGGHSQPSRRRIRGYTSQDQLYFNMSGPKDLYTATFAYSLTREQARIFVEKQIKRLTYIDDWKYLLQKHNTVPFYFCFEHDDEIPSSIASDRQNFMKKPNRFKKNYRKIRNDLVSRIISLFLFKKIIRLSAFIAANKNSLNTPIHDQNKD</sequence>
<reference evidence="2 3" key="1">
    <citation type="submission" date="2013-02" db="EMBL/GenBank/DDBJ databases">
        <title>The Genome Sequence of Acinetobacter sp. ANC 3994.</title>
        <authorList>
            <consortium name="The Broad Institute Genome Sequencing Platform"/>
            <consortium name="The Broad Institute Genome Sequencing Center for Infectious Disease"/>
            <person name="Cerqueira G."/>
            <person name="Feldgarden M."/>
            <person name="Courvalin P."/>
            <person name="Perichon B."/>
            <person name="Grillot-Courvalin C."/>
            <person name="Clermont D."/>
            <person name="Rocha E."/>
            <person name="Yoon E.-J."/>
            <person name="Nemec A."/>
            <person name="Walker B."/>
            <person name="Young S.K."/>
            <person name="Zeng Q."/>
            <person name="Gargeya S."/>
            <person name="Fitzgerald M."/>
            <person name="Haas B."/>
            <person name="Abouelleil A."/>
            <person name="Alvarado L."/>
            <person name="Arachchi H.M."/>
            <person name="Berlin A.M."/>
            <person name="Chapman S.B."/>
            <person name="Dewar J."/>
            <person name="Goldberg J."/>
            <person name="Griggs A."/>
            <person name="Gujja S."/>
            <person name="Hansen M."/>
            <person name="Howarth C."/>
            <person name="Imamovic A."/>
            <person name="Larimer J."/>
            <person name="McCowan C."/>
            <person name="Murphy C."/>
            <person name="Neiman D."/>
            <person name="Pearson M."/>
            <person name="Priest M."/>
            <person name="Roberts A."/>
            <person name="Saif S."/>
            <person name="Shea T."/>
            <person name="Sisk P."/>
            <person name="Sykes S."/>
            <person name="Wortman J."/>
            <person name="Nusbaum C."/>
            <person name="Birren B."/>
        </authorList>
    </citation>
    <scope>NUCLEOTIDE SEQUENCE [LARGE SCALE GENOMIC DNA]</scope>
    <source>
        <strain evidence="2 3">ANC 3994</strain>
    </source>
</reference>
<dbReference type="Proteomes" id="UP000013086">
    <property type="component" value="Unassembled WGS sequence"/>
</dbReference>
<dbReference type="InterPro" id="IPR002654">
    <property type="entry name" value="Glyco_trans_25"/>
</dbReference>
<dbReference type="HOGENOM" id="CLU_989110_0_0_6"/>
<dbReference type="RefSeq" id="WP_004650194.1">
    <property type="nucleotide sequence ID" value="NZ_KB849170.1"/>
</dbReference>
<comment type="caution">
    <text evidence="2">The sequence shown here is derived from an EMBL/GenBank/DDBJ whole genome shotgun (WGS) entry which is preliminary data.</text>
</comment>
<protein>
    <recommendedName>
        <fullName evidence="1">Glycosyl transferase family 25 domain-containing protein</fullName>
    </recommendedName>
</protein>
<proteinExistence type="predicted"/>
<organism evidence="2 3">
    <name type="scientific">Acinetobacter bohemicus ANC 3994</name>
    <dbReference type="NCBI Taxonomy" id="1217715"/>
    <lineage>
        <taxon>Bacteria</taxon>
        <taxon>Pseudomonadati</taxon>
        <taxon>Pseudomonadota</taxon>
        <taxon>Gammaproteobacteria</taxon>
        <taxon>Moraxellales</taxon>
        <taxon>Moraxellaceae</taxon>
        <taxon>Acinetobacter</taxon>
    </lineage>
</organism>
<dbReference type="eggNOG" id="COG3306">
    <property type="taxonomic scope" value="Bacteria"/>
</dbReference>
<evidence type="ECO:0000313" key="3">
    <source>
        <dbReference type="Proteomes" id="UP000013086"/>
    </source>
</evidence>
<evidence type="ECO:0000313" key="2">
    <source>
        <dbReference type="EMBL" id="ENU21341.1"/>
    </source>
</evidence>
<dbReference type="Pfam" id="PF01755">
    <property type="entry name" value="Glyco_transf_25"/>
    <property type="match status" value="1"/>
</dbReference>